<evidence type="ECO:0000313" key="12">
    <source>
        <dbReference type="EMBL" id="CDP33701.1"/>
    </source>
</evidence>
<feature type="compositionally biased region" description="Basic and acidic residues" evidence="9">
    <location>
        <begin position="600"/>
        <end position="609"/>
    </location>
</feature>
<keyword evidence="7" id="KW-0472">Membrane</keyword>
<keyword evidence="6 8" id="KW-0175">Coiled coil</keyword>
<dbReference type="GO" id="GO:0034727">
    <property type="term" value="P:piecemeal microautophagy of the nucleus"/>
    <property type="evidence" value="ECO:0007669"/>
    <property type="project" value="TreeGrafter"/>
</dbReference>
<dbReference type="GO" id="GO:0019901">
    <property type="term" value="F:protein kinase binding"/>
    <property type="evidence" value="ECO:0007669"/>
    <property type="project" value="TreeGrafter"/>
</dbReference>
<dbReference type="GO" id="GO:0000045">
    <property type="term" value="P:autophagosome assembly"/>
    <property type="evidence" value="ECO:0007669"/>
    <property type="project" value="UniProtKB-UniRule"/>
</dbReference>
<comment type="similarity">
    <text evidence="1 7">Belongs to the ATG11 family.</text>
</comment>
<dbReference type="Pfam" id="PF04108">
    <property type="entry name" value="ATG17_like"/>
    <property type="match status" value="1"/>
</dbReference>
<evidence type="ECO:0000256" key="7">
    <source>
        <dbReference type="RuleBase" id="RU367075"/>
    </source>
</evidence>
<feature type="coiled-coil region" evidence="8">
    <location>
        <begin position="719"/>
        <end position="753"/>
    </location>
</feature>
<comment type="subcellular location">
    <subcellularLocation>
        <location evidence="7">Preautophagosomal structure membrane</location>
        <topology evidence="7">Peripheral membrane protein</topology>
    </subcellularLocation>
    <subcellularLocation>
        <location evidence="7">Vacuole membrane</location>
        <topology evidence="7">Peripheral membrane protein</topology>
    </subcellularLocation>
    <text evidence="7">During pexophagy, accumulates in the vacuolar membrane region, where the peroxisomes contact the vacuole.</text>
</comment>
<evidence type="ECO:0000256" key="9">
    <source>
        <dbReference type="SAM" id="MobiDB-lite"/>
    </source>
</evidence>
<evidence type="ECO:0000256" key="3">
    <source>
        <dbReference type="ARBA" id="ARBA00022448"/>
    </source>
</evidence>
<comment type="function">
    <text evidence="7">Involved in cytoplasm to vacuole transport (Cvt), pexophagy, mitophagy and nucleophagy. Recruits mitochondria for their selective degradation via autophagy (mitophagy) during starvation. Works as scaffold proteins that recruit ATG proteins to the pre-autophagosome (PAS), the site of vesicle/autophagosome formation. Required for the Cvt vesicles completion.</text>
</comment>
<dbReference type="InterPro" id="IPR040040">
    <property type="entry name" value="ATG11"/>
</dbReference>
<evidence type="ECO:0000256" key="8">
    <source>
        <dbReference type="SAM" id="Coils"/>
    </source>
</evidence>
<dbReference type="InterPro" id="IPR019460">
    <property type="entry name" value="Atg11_C"/>
</dbReference>
<feature type="region of interest" description="Disordered" evidence="9">
    <location>
        <begin position="555"/>
        <end position="612"/>
    </location>
</feature>
<reference evidence="12" key="2">
    <citation type="submission" date="2014-06" db="EMBL/GenBank/DDBJ databases">
        <title>The complete genome of Blastobotrys (Arxula) adeninivorans LS3 - a yeast of biotechnological interest.</title>
        <authorList>
            <person name="Kunze G."/>
            <person name="Gaillardin C."/>
            <person name="Czernicka M."/>
            <person name="Durrens P."/>
            <person name="Martin T."/>
            <person name="Boer E."/>
            <person name="Gabaldon T."/>
            <person name="Cruz J."/>
            <person name="Talla E."/>
            <person name="Marck C."/>
            <person name="Goffeau A."/>
            <person name="Barbe V."/>
            <person name="Baret P."/>
            <person name="Baronian K."/>
            <person name="Beier S."/>
            <person name="Bleykasten C."/>
            <person name="Bode R."/>
            <person name="Casaregola S."/>
            <person name="Despons L."/>
            <person name="Fairhead C."/>
            <person name="Giersberg M."/>
            <person name="Gierski P."/>
            <person name="Hahnel U."/>
            <person name="Hartmann A."/>
            <person name="Jankowska D."/>
            <person name="Jubin C."/>
            <person name="Jung P."/>
            <person name="Lafontaine I."/>
            <person name="Leh-Louis V."/>
            <person name="Lemaire M."/>
            <person name="Marcet-Houben M."/>
            <person name="Mascher M."/>
            <person name="Morel G."/>
            <person name="Richard G.-F."/>
            <person name="Riechen J."/>
            <person name="Sacerdot C."/>
            <person name="Sarkar A."/>
            <person name="Savel G."/>
            <person name="Schacherer J."/>
            <person name="Sherman D."/>
            <person name="Straub M.-L."/>
            <person name="Stein N."/>
            <person name="Thierry A."/>
            <person name="Trautwein-Schult A."/>
            <person name="Westhof E."/>
            <person name="Worch S."/>
            <person name="Dujon B."/>
            <person name="Souciet J.-L."/>
            <person name="Wincker P."/>
            <person name="Scholz U."/>
            <person name="Neuveglise N."/>
        </authorList>
    </citation>
    <scope>NUCLEOTIDE SEQUENCE</scope>
    <source>
        <strain evidence="12">LS3</strain>
    </source>
</reference>
<evidence type="ECO:0000259" key="10">
    <source>
        <dbReference type="Pfam" id="PF04108"/>
    </source>
</evidence>
<comment type="subunit">
    <text evidence="7">Homodimer.</text>
</comment>
<dbReference type="InterPro" id="IPR045326">
    <property type="entry name" value="ATG17-like_dom"/>
</dbReference>
<dbReference type="GO" id="GO:0015031">
    <property type="term" value="P:protein transport"/>
    <property type="evidence" value="ECO:0007669"/>
    <property type="project" value="UniProtKB-KW"/>
</dbReference>
<feature type="compositionally biased region" description="Polar residues" evidence="9">
    <location>
        <begin position="504"/>
        <end position="526"/>
    </location>
</feature>
<evidence type="ECO:0000256" key="4">
    <source>
        <dbReference type="ARBA" id="ARBA00022927"/>
    </source>
</evidence>
<dbReference type="EMBL" id="HG937691">
    <property type="protein sequence ID" value="CDP33701.1"/>
    <property type="molecule type" value="Genomic_DNA"/>
</dbReference>
<dbReference type="GO" id="GO:0005774">
    <property type="term" value="C:vacuolar membrane"/>
    <property type="evidence" value="ECO:0007669"/>
    <property type="project" value="UniProtKB-SubCell"/>
</dbReference>
<evidence type="ECO:0000256" key="2">
    <source>
        <dbReference type="ARBA" id="ARBA00013804"/>
    </source>
</evidence>
<evidence type="ECO:0000259" key="11">
    <source>
        <dbReference type="Pfam" id="PF10377"/>
    </source>
</evidence>
<feature type="domain" description="Autophagy-related protein 11 C-terminal" evidence="11">
    <location>
        <begin position="878"/>
        <end position="1000"/>
    </location>
</feature>
<dbReference type="Pfam" id="PF10377">
    <property type="entry name" value="ATG11"/>
    <property type="match status" value="1"/>
</dbReference>
<feature type="region of interest" description="Disordered" evidence="9">
    <location>
        <begin position="492"/>
        <end position="528"/>
    </location>
</feature>
<dbReference type="GO" id="GO:0000422">
    <property type="term" value="P:autophagy of mitochondrion"/>
    <property type="evidence" value="ECO:0007669"/>
    <property type="project" value="TreeGrafter"/>
</dbReference>
<evidence type="ECO:0000256" key="1">
    <source>
        <dbReference type="ARBA" id="ARBA00009729"/>
    </source>
</evidence>
<keyword evidence="5 7" id="KW-0072">Autophagy</keyword>
<dbReference type="InterPro" id="IPR018247">
    <property type="entry name" value="EF_Hand_1_Ca_BS"/>
</dbReference>
<dbReference type="GO" id="GO:0060090">
    <property type="term" value="F:molecular adaptor activity"/>
    <property type="evidence" value="ECO:0007669"/>
    <property type="project" value="TreeGrafter"/>
</dbReference>
<dbReference type="PROSITE" id="PS00018">
    <property type="entry name" value="EF_HAND_1"/>
    <property type="match status" value="1"/>
</dbReference>
<dbReference type="PANTHER" id="PTHR13222">
    <property type="entry name" value="RB1-INDUCIBLE COILED-COIL"/>
    <property type="match status" value="1"/>
</dbReference>
<dbReference type="GO" id="GO:1990316">
    <property type="term" value="C:Atg1/ULK1 kinase complex"/>
    <property type="evidence" value="ECO:0007669"/>
    <property type="project" value="TreeGrafter"/>
</dbReference>
<reference evidence="12" key="1">
    <citation type="submission" date="2014-02" db="EMBL/GenBank/DDBJ databases">
        <authorList>
            <person name="Genoscope - CEA"/>
        </authorList>
    </citation>
    <scope>NUCLEOTIDE SEQUENCE</scope>
    <source>
        <strain evidence="12">LS3</strain>
    </source>
</reference>
<feature type="compositionally biased region" description="Polar residues" evidence="9">
    <location>
        <begin position="572"/>
        <end position="582"/>
    </location>
</feature>
<evidence type="ECO:0000256" key="6">
    <source>
        <dbReference type="ARBA" id="ARBA00023054"/>
    </source>
</evidence>
<dbReference type="PANTHER" id="PTHR13222:SF1">
    <property type="entry name" value="RB1-INDUCIBLE COILED-COIL PROTEIN 1"/>
    <property type="match status" value="1"/>
</dbReference>
<evidence type="ECO:0000256" key="5">
    <source>
        <dbReference type="ARBA" id="ARBA00023006"/>
    </source>
</evidence>
<keyword evidence="3 7" id="KW-0813">Transport</keyword>
<dbReference type="GO" id="GO:0034045">
    <property type="term" value="C:phagophore assembly site membrane"/>
    <property type="evidence" value="ECO:0007669"/>
    <property type="project" value="UniProtKB-SubCell"/>
</dbReference>
<accession>A0A060T3H7</accession>
<keyword evidence="4 7" id="KW-0653">Protein transport</keyword>
<organism evidence="12">
    <name type="scientific">Blastobotrys adeninivorans</name>
    <name type="common">Yeast</name>
    <name type="synonym">Arxula adeninivorans</name>
    <dbReference type="NCBI Taxonomy" id="409370"/>
    <lineage>
        <taxon>Eukaryota</taxon>
        <taxon>Fungi</taxon>
        <taxon>Dikarya</taxon>
        <taxon>Ascomycota</taxon>
        <taxon>Saccharomycotina</taxon>
        <taxon>Dipodascomycetes</taxon>
        <taxon>Dipodascales</taxon>
        <taxon>Trichomonascaceae</taxon>
        <taxon>Blastobotrys</taxon>
    </lineage>
</organism>
<keyword evidence="7" id="KW-0926">Vacuole</keyword>
<dbReference type="SUPFAM" id="SSF58104">
    <property type="entry name" value="Methyl-accepting chemotaxis protein (MCP) signaling domain"/>
    <property type="match status" value="1"/>
</dbReference>
<name>A0A060T3H7_BLAAD</name>
<dbReference type="GO" id="GO:0061709">
    <property type="term" value="P:reticulophagy"/>
    <property type="evidence" value="ECO:0007669"/>
    <property type="project" value="TreeGrafter"/>
</dbReference>
<protein>
    <recommendedName>
        <fullName evidence="2 7">Autophagy-related protein 11</fullName>
    </recommendedName>
</protein>
<dbReference type="GO" id="GO:1903599">
    <property type="term" value="P:positive regulation of autophagy of mitochondrion"/>
    <property type="evidence" value="ECO:0007669"/>
    <property type="project" value="UniProtKB-UniRule"/>
</dbReference>
<dbReference type="PhylomeDB" id="A0A060T3H7"/>
<dbReference type="AlphaFoldDB" id="A0A060T3H7"/>
<proteinExistence type="inferred from homology"/>
<gene>
    <name evidence="12" type="ORF">GNLVRS02_ARAD1A15576g</name>
</gene>
<sequence>MSSMRVRNVFYGKSMDANPDRFLSLDDFGQWIEHNLNVDQGDQLLLTSRAVQVKLESLADGQEVYVFDKKIISDEGYEKLIEDELPAEVSEYPSSGHLESIQGIINVFKAQAQWAEHVEALSQGFWDSLEEMDHQVEVIKKGTDVAVTNLRNHSTSLQKSVDSKDDFVNKLDQNVNEVSNWESTFTRLKRLVPEVSDWVKVNEVKEAYKSCLNGHKKAKRDVTQLKTKIGDIINQSTEIERSLASLTNSNIKTKDSKRQVLDEVSVLSTKIKKDLSSMQTGSQDVDRARRLNNVHQELVDSLFSCCQELRQEVIRYRSLKRQLQTDCIDILRTISRIQYQTSFVRPDIQELTASLRKVEEDRIVVAQAVDLPFLYGMYLIESLRRCQWTEQLKSTVSDTAEDLAKLKEDEAKQRRRWQKHCGDIIDQLRGVSNEDILPEVEVSLRQSDFDDGSDKAISTKEVEKYINQLQNGGFVSIASELQQELGGMLRRTSESKPRVFKNGSIANLNDSISSNSSPGRVSGTTDESTKIKAYEARIRKLEGLLHRQQYREWLESQPGQSGIPLTPPMNGTPDQRSTSVSSGPPAEASGGTSGNDGGEEERKELEQKLEAVQQQNKLLEERLQAVEQDNQSLEFTKRDLLANMSAQESEFSRERRMLHQEISELKMRVEELEEEVEKENERTAEAEVKQEHEVQRLKKHLEMVQLREHDNTKKYSDEMEQFIAKERQLSNDNEALRARVERFRTKCKDLSQRLYTGYRRSNEVLECIGLQASKEIEGNQVVKFNINRVRGLRRNSAKGIGSGSLVDNDISVDSDEKDQLQSITTATQSAVRPPGASEAANDAMVLYWMNDNDSSEEEDRYTKFTNEVYIDYDIYRDCVYDRFKAIERLARKGQQYRDRAHKAEKDSRMKISIRSFKEGDLALFLPTRDQTRDPQPWATFNVGAPHYFLKPSEGHQLSQREWLVARITKIEDRVVNRSTDKPEDNPFDLSDGLKWHWVEAIDER</sequence>
<dbReference type="GO" id="GO:0034517">
    <property type="term" value="P:ribophagy"/>
    <property type="evidence" value="ECO:0007669"/>
    <property type="project" value="TreeGrafter"/>
</dbReference>
<feature type="domain" description="Autophagy protein ATG17-like" evidence="10">
    <location>
        <begin position="98"/>
        <end position="424"/>
    </location>
</feature>